<reference evidence="1" key="1">
    <citation type="journal article" date="2008" name="FEMS Microbiol. Ecol.">
        <title>Metagenomic analysis of a freshwater toxic cyanobacteria bloom.</title>
        <authorList>
            <person name="Pope P.B."/>
            <person name="Patel B.K."/>
        </authorList>
    </citation>
    <scope>NUCLEOTIDE SEQUENCE</scope>
</reference>
<protein>
    <submittedName>
        <fullName evidence="1">Uncharacterized protein</fullName>
    </submittedName>
</protein>
<proteinExistence type="predicted"/>
<evidence type="ECO:0000313" key="1">
    <source>
        <dbReference type="EMBL" id="ABM53517.1"/>
    </source>
</evidence>
<name>B1N6H1_9BACT</name>
<organism evidence="1">
    <name type="scientific">uncultured bacterium CBNPD1 BAC clone 142</name>
    <dbReference type="NCBI Taxonomy" id="417307"/>
    <lineage>
        <taxon>Bacteria</taxon>
        <taxon>environmental samples</taxon>
    </lineage>
</organism>
<dbReference type="EMBL" id="EF157667">
    <property type="protein sequence ID" value="ABM53517.1"/>
    <property type="molecule type" value="Genomic_DNA"/>
</dbReference>
<dbReference type="AlphaFoldDB" id="B1N6H1"/>
<sequence length="61" mass="7022">MVSSPEKAALAAFFLPENDKITIIRHKTVIKLQNTCLMLVSQQQHLFAKSQLAIHRKNRYT</sequence>
<accession>B1N6H1</accession>